<proteinExistence type="predicted"/>
<gene>
    <name evidence="2" type="ORF">BG015_010717</name>
</gene>
<evidence type="ECO:0000313" key="3">
    <source>
        <dbReference type="Proteomes" id="UP000748756"/>
    </source>
</evidence>
<keyword evidence="3" id="KW-1185">Reference proteome</keyword>
<evidence type="ECO:0000256" key="1">
    <source>
        <dbReference type="SAM" id="MobiDB-lite"/>
    </source>
</evidence>
<dbReference type="GO" id="GO:0008270">
    <property type="term" value="F:zinc ion binding"/>
    <property type="evidence" value="ECO:0007669"/>
    <property type="project" value="InterPro"/>
</dbReference>
<accession>A0A9P5RX55</accession>
<feature type="compositionally biased region" description="Polar residues" evidence="1">
    <location>
        <begin position="549"/>
        <end position="570"/>
    </location>
</feature>
<feature type="region of interest" description="Disordered" evidence="1">
    <location>
        <begin position="137"/>
        <end position="157"/>
    </location>
</feature>
<feature type="region of interest" description="Disordered" evidence="1">
    <location>
        <begin position="312"/>
        <end position="332"/>
    </location>
</feature>
<protein>
    <recommendedName>
        <fullName evidence="4">CCHC-type domain-containing protein</fullName>
    </recommendedName>
</protein>
<feature type="compositionally biased region" description="Polar residues" evidence="1">
    <location>
        <begin position="1"/>
        <end position="23"/>
    </location>
</feature>
<dbReference type="EMBL" id="JAAAUQ010000782">
    <property type="protein sequence ID" value="KAF9147612.1"/>
    <property type="molecule type" value="Genomic_DNA"/>
</dbReference>
<dbReference type="OrthoDB" id="2449271at2759"/>
<feature type="compositionally biased region" description="Low complexity" evidence="1">
    <location>
        <begin position="320"/>
        <end position="332"/>
    </location>
</feature>
<dbReference type="AlphaFoldDB" id="A0A9P5RX55"/>
<dbReference type="SUPFAM" id="SSF57756">
    <property type="entry name" value="Retrovirus zinc finger-like domains"/>
    <property type="match status" value="1"/>
</dbReference>
<sequence length="671" mass="74522">MAYSQISTTTNTNSKGNCHSSKGNRMHPYLEFIHRDMNRTYETVQAQIRRSRMESLSTQLSSKIHINNSVPTAQEPMLLLSDAVESLLNQFTDSQANSYQQLADYFLKNNSNNSTIATSSADNDTITAIFATKRTPPLSTVSSPDHMLGDSARSPNCPVSHDITEMITLRTSRLASDASAGMPLLSIETYHFNNDCQHSMEKDKDRNIARDMDKDMDTAPSTSDPTIAEEPISAQTPDPTSSVMADRTLSLQSPSPVSISKDTAWPLDKVAVKEHGPTSTELTLIKTNAQPISSSITVSVSSSSYKESKESLTFRESKNSLSPSTSASLSPSSSARTFAQLQPLLVKYNADNNLTLPDFVRQLKEIFDCNPVAIMSDADRVKFAIRSMGTHTARYFEPFLNKSVPDSRKCLTSYGVFLKTLEDRFGEPPSIDAVYDATVHLSTIKQTGTMCNYITTFRDLTAVLRLNEFLLVRIFRKGISPVVMSFLGNADNIKSLSMLQVAATRAYSMHRIQPHSRMYNQHYQHSTSFDLDLDLTQGLLRRHSKRIQKTIQGSSAPSSRNFSPTSTAVSTPGPDTDADGEDDAVSPTGITHAIATARTKAYANAHARTRSSRSARTFFRSDVMTRLSEEEKQYRKDNHLCRYCGGKGHAWHSCPLKKSNDKRRNEVHELE</sequence>
<dbReference type="Proteomes" id="UP000748756">
    <property type="component" value="Unassembled WGS sequence"/>
</dbReference>
<feature type="compositionally biased region" description="Polar residues" evidence="1">
    <location>
        <begin position="233"/>
        <end position="242"/>
    </location>
</feature>
<feature type="region of interest" description="Disordered" evidence="1">
    <location>
        <begin position="548"/>
        <end position="586"/>
    </location>
</feature>
<feature type="region of interest" description="Disordered" evidence="1">
    <location>
        <begin position="1"/>
        <end position="24"/>
    </location>
</feature>
<organism evidence="2 3">
    <name type="scientific">Linnemannia schmuckeri</name>
    <dbReference type="NCBI Taxonomy" id="64567"/>
    <lineage>
        <taxon>Eukaryota</taxon>
        <taxon>Fungi</taxon>
        <taxon>Fungi incertae sedis</taxon>
        <taxon>Mucoromycota</taxon>
        <taxon>Mortierellomycotina</taxon>
        <taxon>Mortierellomycetes</taxon>
        <taxon>Mortierellales</taxon>
        <taxon>Mortierellaceae</taxon>
        <taxon>Linnemannia</taxon>
    </lineage>
</organism>
<evidence type="ECO:0000313" key="2">
    <source>
        <dbReference type="EMBL" id="KAF9147612.1"/>
    </source>
</evidence>
<reference evidence="2" key="1">
    <citation type="journal article" date="2020" name="Fungal Divers.">
        <title>Resolving the Mortierellaceae phylogeny through synthesis of multi-gene phylogenetics and phylogenomics.</title>
        <authorList>
            <person name="Vandepol N."/>
            <person name="Liber J."/>
            <person name="Desiro A."/>
            <person name="Na H."/>
            <person name="Kennedy M."/>
            <person name="Barry K."/>
            <person name="Grigoriev I.V."/>
            <person name="Miller A.N."/>
            <person name="O'Donnell K."/>
            <person name="Stajich J.E."/>
            <person name="Bonito G."/>
        </authorList>
    </citation>
    <scope>NUCLEOTIDE SEQUENCE</scope>
    <source>
        <strain evidence="2">NRRL 6426</strain>
    </source>
</reference>
<evidence type="ECO:0008006" key="4">
    <source>
        <dbReference type="Google" id="ProtNLM"/>
    </source>
</evidence>
<dbReference type="GO" id="GO:0003676">
    <property type="term" value="F:nucleic acid binding"/>
    <property type="evidence" value="ECO:0007669"/>
    <property type="project" value="InterPro"/>
</dbReference>
<dbReference type="InterPro" id="IPR036875">
    <property type="entry name" value="Znf_CCHC_sf"/>
</dbReference>
<name>A0A9P5RX55_9FUNG</name>
<comment type="caution">
    <text evidence="2">The sequence shown here is derived from an EMBL/GenBank/DDBJ whole genome shotgun (WGS) entry which is preliminary data.</text>
</comment>
<feature type="region of interest" description="Disordered" evidence="1">
    <location>
        <begin position="213"/>
        <end position="242"/>
    </location>
</feature>